<dbReference type="InterPro" id="IPR036640">
    <property type="entry name" value="ABC1_TM_sf"/>
</dbReference>
<keyword evidence="3" id="KW-0547">Nucleotide-binding</keyword>
<dbReference type="Pfam" id="PF00664">
    <property type="entry name" value="ABC_membrane"/>
    <property type="match status" value="1"/>
</dbReference>
<dbReference type="SMART" id="SM00382">
    <property type="entry name" value="AAA"/>
    <property type="match status" value="1"/>
</dbReference>
<feature type="domain" description="ABC transporter" evidence="8">
    <location>
        <begin position="347"/>
        <end position="586"/>
    </location>
</feature>
<evidence type="ECO:0000256" key="6">
    <source>
        <dbReference type="ARBA" id="ARBA00023136"/>
    </source>
</evidence>
<dbReference type="PROSITE" id="PS00211">
    <property type="entry name" value="ABC_TRANSPORTER_1"/>
    <property type="match status" value="1"/>
</dbReference>
<dbReference type="InterPro" id="IPR039421">
    <property type="entry name" value="Type_1_exporter"/>
</dbReference>
<comment type="caution">
    <text evidence="10">The sequence shown here is derived from an EMBL/GenBank/DDBJ whole genome shotgun (WGS) entry which is preliminary data.</text>
</comment>
<dbReference type="InterPro" id="IPR011527">
    <property type="entry name" value="ABC1_TM_dom"/>
</dbReference>
<dbReference type="GO" id="GO:0005524">
    <property type="term" value="F:ATP binding"/>
    <property type="evidence" value="ECO:0007669"/>
    <property type="project" value="UniProtKB-KW"/>
</dbReference>
<keyword evidence="4 10" id="KW-0067">ATP-binding</keyword>
<feature type="domain" description="ABC transmembrane type-1" evidence="9">
    <location>
        <begin position="36"/>
        <end position="314"/>
    </location>
</feature>
<dbReference type="PROSITE" id="PS50893">
    <property type="entry name" value="ABC_TRANSPORTER_2"/>
    <property type="match status" value="1"/>
</dbReference>
<dbReference type="EMBL" id="BQXO01000002">
    <property type="protein sequence ID" value="GKT05569.1"/>
    <property type="molecule type" value="Genomic_DNA"/>
</dbReference>
<sequence>MTQSQKTHSTHSLNKRSTHLRALIAQTRPSYWRLSLGLFISLLSTSASLVLPLIAQRLIDRLAHQTFSLSALGPLALLFLLSGVLSMMGMYLFGYVGNQIVANLRKTLWAKYVHLPLSYFTDHSSGESVSRLINDTTLIKDVATSYLPQFISAVVMVTGSFVILLWMDWHLTLVILLAIPVTFLVMWPLGRLMGHISKLTQDGLANLNGYAEEVLSNMRLVKSANAEAYEKNRGNQRIDGLFNLGMRETRLFSIINPIMSIVMMVIIIGVISYGGALVRQNVMTSGTFVAFLLYLFQVVPQITTVASFGNQMQRVNGATTRVYDLLQLASEQLGDRHATVALNKIPLTFRDVSFGYDKRPVLHNLNFTFQPGRVYALVGPSGGGKTTILSIIERYYYPNIRQADKLGRFMAGDQNVASLSLSQWRQQIGYVAQENSLITGTIADNVRYGLSNATDEAIWSALAAADAANFVRQTEHGLATQVGESGLKLSGGQRQRIAIARAFLRNPKLLILDEATASLDSNTEAHIQVALTRLMHDRTTLISAHRLATVQQADEILFIQQGRITGRGTHAQLYRTHELYREFVDHQIIK</sequence>
<keyword evidence="5 7" id="KW-1133">Transmembrane helix</keyword>
<reference evidence="10 11" key="1">
    <citation type="submission" date="2022-03" db="EMBL/GenBank/DDBJ databases">
        <title>Draft genome sequence of Furfurilactobacillus curtus JCM 31185.</title>
        <authorList>
            <person name="Suzuki S."/>
            <person name="Endo A."/>
            <person name="Kajikawa A."/>
        </authorList>
    </citation>
    <scope>NUCLEOTIDE SEQUENCE [LARGE SCALE GENOMIC DNA]</scope>
    <source>
        <strain evidence="10 11">JCM 31185</strain>
    </source>
</reference>
<feature type="transmembrane region" description="Helical" evidence="7">
    <location>
        <begin position="146"/>
        <end position="167"/>
    </location>
</feature>
<evidence type="ECO:0000313" key="11">
    <source>
        <dbReference type="Proteomes" id="UP001628078"/>
    </source>
</evidence>
<dbReference type="PANTHER" id="PTHR43394">
    <property type="entry name" value="ATP-DEPENDENT PERMEASE MDL1, MITOCHONDRIAL"/>
    <property type="match status" value="1"/>
</dbReference>
<dbReference type="Proteomes" id="UP001628078">
    <property type="component" value="Unassembled WGS sequence"/>
</dbReference>
<dbReference type="InterPro" id="IPR003439">
    <property type="entry name" value="ABC_transporter-like_ATP-bd"/>
</dbReference>
<keyword evidence="11" id="KW-1185">Reference proteome</keyword>
<dbReference type="Pfam" id="PF00005">
    <property type="entry name" value="ABC_tran"/>
    <property type="match status" value="1"/>
</dbReference>
<name>A0ABQ5JPQ6_9LACO</name>
<dbReference type="Gene3D" id="3.40.50.300">
    <property type="entry name" value="P-loop containing nucleotide triphosphate hydrolases"/>
    <property type="match status" value="1"/>
</dbReference>
<proteinExistence type="predicted"/>
<keyword evidence="6 7" id="KW-0472">Membrane</keyword>
<evidence type="ECO:0000259" key="9">
    <source>
        <dbReference type="PROSITE" id="PS50929"/>
    </source>
</evidence>
<dbReference type="CDD" id="cd18551">
    <property type="entry name" value="ABC_6TM_LmrA_like"/>
    <property type="match status" value="1"/>
</dbReference>
<dbReference type="RefSeq" id="WP_407882918.1">
    <property type="nucleotide sequence ID" value="NZ_BQXO01000002.1"/>
</dbReference>
<evidence type="ECO:0000313" key="10">
    <source>
        <dbReference type="EMBL" id="GKT05569.1"/>
    </source>
</evidence>
<feature type="transmembrane region" description="Helical" evidence="7">
    <location>
        <begin position="75"/>
        <end position="96"/>
    </location>
</feature>
<keyword evidence="2 7" id="KW-0812">Transmembrane</keyword>
<dbReference type="InterPro" id="IPR027417">
    <property type="entry name" value="P-loop_NTPase"/>
</dbReference>
<dbReference type="SUPFAM" id="SSF52540">
    <property type="entry name" value="P-loop containing nucleoside triphosphate hydrolases"/>
    <property type="match status" value="1"/>
</dbReference>
<evidence type="ECO:0000259" key="8">
    <source>
        <dbReference type="PROSITE" id="PS50893"/>
    </source>
</evidence>
<feature type="transmembrane region" description="Helical" evidence="7">
    <location>
        <begin position="288"/>
        <end position="308"/>
    </location>
</feature>
<evidence type="ECO:0000256" key="7">
    <source>
        <dbReference type="SAM" id="Phobius"/>
    </source>
</evidence>
<evidence type="ECO:0000256" key="5">
    <source>
        <dbReference type="ARBA" id="ARBA00022989"/>
    </source>
</evidence>
<feature type="transmembrane region" description="Helical" evidence="7">
    <location>
        <begin position="254"/>
        <end position="276"/>
    </location>
</feature>
<dbReference type="Gene3D" id="1.20.1560.10">
    <property type="entry name" value="ABC transporter type 1, transmembrane domain"/>
    <property type="match status" value="1"/>
</dbReference>
<dbReference type="PANTHER" id="PTHR43394:SF1">
    <property type="entry name" value="ATP-BINDING CASSETTE SUB-FAMILY B MEMBER 10, MITOCHONDRIAL"/>
    <property type="match status" value="1"/>
</dbReference>
<evidence type="ECO:0000256" key="4">
    <source>
        <dbReference type="ARBA" id="ARBA00022840"/>
    </source>
</evidence>
<evidence type="ECO:0000256" key="2">
    <source>
        <dbReference type="ARBA" id="ARBA00022692"/>
    </source>
</evidence>
<accession>A0ABQ5JPQ6</accession>
<organism evidence="10 11">
    <name type="scientific">Furfurilactobacillus curtus</name>
    <dbReference type="NCBI Taxonomy" id="1746200"/>
    <lineage>
        <taxon>Bacteria</taxon>
        <taxon>Bacillati</taxon>
        <taxon>Bacillota</taxon>
        <taxon>Bacilli</taxon>
        <taxon>Lactobacillales</taxon>
        <taxon>Lactobacillaceae</taxon>
        <taxon>Furfurilactobacillus</taxon>
    </lineage>
</organism>
<feature type="transmembrane region" description="Helical" evidence="7">
    <location>
        <begin position="31"/>
        <end position="55"/>
    </location>
</feature>
<gene>
    <name evidence="10" type="ORF">JCM31185_08580</name>
</gene>
<evidence type="ECO:0000256" key="3">
    <source>
        <dbReference type="ARBA" id="ARBA00022741"/>
    </source>
</evidence>
<dbReference type="SUPFAM" id="SSF90123">
    <property type="entry name" value="ABC transporter transmembrane region"/>
    <property type="match status" value="1"/>
</dbReference>
<dbReference type="InterPro" id="IPR017871">
    <property type="entry name" value="ABC_transporter-like_CS"/>
</dbReference>
<evidence type="ECO:0000256" key="1">
    <source>
        <dbReference type="ARBA" id="ARBA00004651"/>
    </source>
</evidence>
<dbReference type="InterPro" id="IPR003593">
    <property type="entry name" value="AAA+_ATPase"/>
</dbReference>
<feature type="transmembrane region" description="Helical" evidence="7">
    <location>
        <begin position="173"/>
        <end position="190"/>
    </location>
</feature>
<comment type="subcellular location">
    <subcellularLocation>
        <location evidence="1">Cell membrane</location>
        <topology evidence="1">Multi-pass membrane protein</topology>
    </subcellularLocation>
</comment>
<protein>
    <submittedName>
        <fullName evidence="10">ABC transporter ATP-binding protein</fullName>
    </submittedName>
</protein>
<dbReference type="PROSITE" id="PS50929">
    <property type="entry name" value="ABC_TM1F"/>
    <property type="match status" value="1"/>
</dbReference>